<dbReference type="PANTHER" id="PTHR42951">
    <property type="entry name" value="METALLO-BETA-LACTAMASE DOMAIN-CONTAINING"/>
    <property type="match status" value="1"/>
</dbReference>
<evidence type="ECO:0000313" key="4">
    <source>
        <dbReference type="Proteomes" id="UP000540989"/>
    </source>
</evidence>
<proteinExistence type="predicted"/>
<dbReference type="PANTHER" id="PTHR42951:SF9">
    <property type="entry name" value="METAL-DEPENDENT HYDROLASE"/>
    <property type="match status" value="1"/>
</dbReference>
<comment type="caution">
    <text evidence="3">The sequence shown here is derived from an EMBL/GenBank/DDBJ whole genome shotgun (WGS) entry which is preliminary data.</text>
</comment>
<dbReference type="SMART" id="SM00849">
    <property type="entry name" value="Lactamase_B"/>
    <property type="match status" value="1"/>
</dbReference>
<reference evidence="3 4" key="1">
    <citation type="submission" date="2020-08" db="EMBL/GenBank/DDBJ databases">
        <title>Genomic Encyclopedia of Type Strains, Phase IV (KMG-V): Genome sequencing to study the core and pangenomes of soil and plant-associated prokaryotes.</title>
        <authorList>
            <person name="Whitman W."/>
        </authorList>
    </citation>
    <scope>NUCLEOTIDE SEQUENCE [LARGE SCALE GENOMIC DNA]</scope>
    <source>
        <strain evidence="3 4">M8UP14</strain>
    </source>
</reference>
<dbReference type="EMBL" id="JACHIP010000005">
    <property type="protein sequence ID" value="MBB5058911.1"/>
    <property type="molecule type" value="Genomic_DNA"/>
</dbReference>
<dbReference type="Gene3D" id="3.60.15.10">
    <property type="entry name" value="Ribonuclease Z/Hydroxyacylglutathione hydrolase-like"/>
    <property type="match status" value="1"/>
</dbReference>
<evidence type="ECO:0000256" key="1">
    <source>
        <dbReference type="SAM" id="MobiDB-lite"/>
    </source>
</evidence>
<dbReference type="Proteomes" id="UP000540989">
    <property type="component" value="Unassembled WGS sequence"/>
</dbReference>
<dbReference type="GO" id="GO:0016787">
    <property type="term" value="F:hydrolase activity"/>
    <property type="evidence" value="ECO:0007669"/>
    <property type="project" value="UniProtKB-KW"/>
</dbReference>
<dbReference type="CDD" id="cd07721">
    <property type="entry name" value="yflN-like_MBL-fold"/>
    <property type="match status" value="1"/>
</dbReference>
<dbReference type="InterPro" id="IPR050855">
    <property type="entry name" value="NDM-1-like"/>
</dbReference>
<dbReference type="InterPro" id="IPR001279">
    <property type="entry name" value="Metallo-B-lactamas"/>
</dbReference>
<name>A0A7W7ZFK0_9BACT</name>
<dbReference type="AlphaFoldDB" id="A0A7W7ZFK0"/>
<gene>
    <name evidence="3" type="ORF">HDF16_003634</name>
</gene>
<evidence type="ECO:0000259" key="2">
    <source>
        <dbReference type="SMART" id="SM00849"/>
    </source>
</evidence>
<organism evidence="3 4">
    <name type="scientific">Granulicella aggregans</name>
    <dbReference type="NCBI Taxonomy" id="474949"/>
    <lineage>
        <taxon>Bacteria</taxon>
        <taxon>Pseudomonadati</taxon>
        <taxon>Acidobacteriota</taxon>
        <taxon>Terriglobia</taxon>
        <taxon>Terriglobales</taxon>
        <taxon>Acidobacteriaceae</taxon>
        <taxon>Granulicella</taxon>
    </lineage>
</organism>
<dbReference type="SUPFAM" id="SSF56281">
    <property type="entry name" value="Metallo-hydrolase/oxidoreductase"/>
    <property type="match status" value="1"/>
</dbReference>
<protein>
    <submittedName>
        <fullName evidence="3">Glyoxylase-like metal-dependent hydrolase (Beta-lactamase superfamily II)</fullName>
    </submittedName>
</protein>
<dbReference type="InterPro" id="IPR036866">
    <property type="entry name" value="RibonucZ/Hydroxyglut_hydro"/>
</dbReference>
<accession>A0A7W7ZFK0</accession>
<feature type="domain" description="Metallo-beta-lactamase" evidence="2">
    <location>
        <begin position="16"/>
        <end position="212"/>
    </location>
</feature>
<keyword evidence="3" id="KW-0378">Hydrolase</keyword>
<keyword evidence="4" id="KW-1185">Reference proteome</keyword>
<sequence>MTQVTQNSYQLNRLGFVNCYLVRENDGFTLIDTGIFSSSAAGILDAARELGGTIRRILLTHAHTDHVGSVDALVNKLGADQVELISNERSLPILRTPPDLSMRPGEAPGKIKGGTPGIKSKPTRLLVEGETVGSLRCIDTPGHIPGHMSFLDERDGTLFAGDALVAVGELNVSNHAPWFFPFPKFVTWNAEVAVSSAENLLAYPIERFACGHGPVRQGGIPALRQAIAKVKA</sequence>
<dbReference type="Pfam" id="PF00753">
    <property type="entry name" value="Lactamase_B"/>
    <property type="match status" value="1"/>
</dbReference>
<feature type="region of interest" description="Disordered" evidence="1">
    <location>
        <begin position="95"/>
        <end position="115"/>
    </location>
</feature>
<evidence type="ECO:0000313" key="3">
    <source>
        <dbReference type="EMBL" id="MBB5058911.1"/>
    </source>
</evidence>